<evidence type="ECO:0008006" key="4">
    <source>
        <dbReference type="Google" id="ProtNLM"/>
    </source>
</evidence>
<gene>
    <name evidence="2" type="ORF">GCK32_019060</name>
</gene>
<dbReference type="Proteomes" id="UP001331761">
    <property type="component" value="Unassembled WGS sequence"/>
</dbReference>
<sequence length="99" mass="11179">MSKSITLALIFALLSATLCDNCDMDVCRQCHDDFPMYEAHVNAKLLGSLGKILISMYCNEKVLKKYPCSKEFCKDLDKNVANIKAGTDKKKFCRTLEMC</sequence>
<keyword evidence="1" id="KW-0732">Signal</keyword>
<evidence type="ECO:0000313" key="3">
    <source>
        <dbReference type="Proteomes" id="UP001331761"/>
    </source>
</evidence>
<keyword evidence="3" id="KW-1185">Reference proteome</keyword>
<name>A0AAN8IHP7_TRICO</name>
<protein>
    <recommendedName>
        <fullName evidence="4">Saposin B-type domain-containing protein</fullName>
    </recommendedName>
</protein>
<comment type="caution">
    <text evidence="2">The sequence shown here is derived from an EMBL/GenBank/DDBJ whole genome shotgun (WGS) entry which is preliminary data.</text>
</comment>
<feature type="chain" id="PRO_5042859975" description="Saposin B-type domain-containing protein" evidence="1">
    <location>
        <begin position="20"/>
        <end position="99"/>
    </location>
</feature>
<feature type="signal peptide" evidence="1">
    <location>
        <begin position="1"/>
        <end position="19"/>
    </location>
</feature>
<evidence type="ECO:0000256" key="1">
    <source>
        <dbReference type="SAM" id="SignalP"/>
    </source>
</evidence>
<proteinExistence type="predicted"/>
<accession>A0AAN8IHP7</accession>
<dbReference type="AlphaFoldDB" id="A0AAN8IHP7"/>
<reference evidence="2 3" key="1">
    <citation type="submission" date="2019-10" db="EMBL/GenBank/DDBJ databases">
        <title>Assembly and Annotation for the nematode Trichostrongylus colubriformis.</title>
        <authorList>
            <person name="Martin J."/>
        </authorList>
    </citation>
    <scope>NUCLEOTIDE SEQUENCE [LARGE SCALE GENOMIC DNA]</scope>
    <source>
        <strain evidence="2">G859</strain>
        <tissue evidence="2">Whole worm</tissue>
    </source>
</reference>
<evidence type="ECO:0000313" key="2">
    <source>
        <dbReference type="EMBL" id="KAK5969722.1"/>
    </source>
</evidence>
<organism evidence="2 3">
    <name type="scientific">Trichostrongylus colubriformis</name>
    <name type="common">Black scour worm</name>
    <dbReference type="NCBI Taxonomy" id="6319"/>
    <lineage>
        <taxon>Eukaryota</taxon>
        <taxon>Metazoa</taxon>
        <taxon>Ecdysozoa</taxon>
        <taxon>Nematoda</taxon>
        <taxon>Chromadorea</taxon>
        <taxon>Rhabditida</taxon>
        <taxon>Rhabditina</taxon>
        <taxon>Rhabditomorpha</taxon>
        <taxon>Strongyloidea</taxon>
        <taxon>Trichostrongylidae</taxon>
        <taxon>Trichostrongylus</taxon>
    </lineage>
</organism>
<dbReference type="EMBL" id="WIXE01019825">
    <property type="protein sequence ID" value="KAK5969722.1"/>
    <property type="molecule type" value="Genomic_DNA"/>
</dbReference>